<evidence type="ECO:0000313" key="2">
    <source>
        <dbReference type="EMBL" id="KAK5862738.1"/>
    </source>
</evidence>
<proteinExistence type="predicted"/>
<keyword evidence="3" id="KW-1185">Reference proteome</keyword>
<feature type="region of interest" description="Disordered" evidence="1">
    <location>
        <begin position="84"/>
        <end position="103"/>
    </location>
</feature>
<sequence length="103" mass="11167">MRKLTGWNEDADGHTLHLGPSPKVNNVQGAIWLRLGRGKGVQNEAVGGGKGCNEHKHMEKQIFPLPAAVSEGKCQHALRPRLTVLRSAPPPGPPCSATEYRQQ</sequence>
<comment type="caution">
    <text evidence="2">The sequence shown here is derived from an EMBL/GenBank/DDBJ whole genome shotgun (WGS) entry which is preliminary data.</text>
</comment>
<reference evidence="2 3" key="2">
    <citation type="journal article" date="2023" name="Mol. Biol. Evol.">
        <title>Genomics of Secondarily Temperate Adaptation in the Only Non-Antarctic Icefish.</title>
        <authorList>
            <person name="Rivera-Colon A.G."/>
            <person name="Rayamajhi N."/>
            <person name="Minhas B.F."/>
            <person name="Madrigal G."/>
            <person name="Bilyk K.T."/>
            <person name="Yoon V."/>
            <person name="Hune M."/>
            <person name="Gregory S."/>
            <person name="Cheng C.H.C."/>
            <person name="Catchen J.M."/>
        </authorList>
    </citation>
    <scope>NUCLEOTIDE SEQUENCE [LARGE SCALE GENOMIC DNA]</scope>
    <source>
        <strain evidence="2">JMC-PN-2008</strain>
    </source>
</reference>
<evidence type="ECO:0000256" key="1">
    <source>
        <dbReference type="SAM" id="MobiDB-lite"/>
    </source>
</evidence>
<gene>
    <name evidence="2" type="ORF">PBY51_018106</name>
</gene>
<protein>
    <submittedName>
        <fullName evidence="2">Uncharacterized protein</fullName>
    </submittedName>
</protein>
<dbReference type="Proteomes" id="UP001346869">
    <property type="component" value="Unassembled WGS sequence"/>
</dbReference>
<feature type="region of interest" description="Disordered" evidence="1">
    <location>
        <begin position="1"/>
        <end position="23"/>
    </location>
</feature>
<reference evidence="2 3" key="1">
    <citation type="journal article" date="2023" name="Genes (Basel)">
        <title>Chromosome-Level Genome Assembly and Circadian Gene Repertoire of the Patagonia Blennie Eleginops maclovinus-The Closest Ancestral Proxy of Antarctic Cryonotothenioids.</title>
        <authorList>
            <person name="Cheng C.C."/>
            <person name="Rivera-Colon A.G."/>
            <person name="Minhas B.F."/>
            <person name="Wilson L."/>
            <person name="Rayamajhi N."/>
            <person name="Vargas-Chacoff L."/>
            <person name="Catchen J.M."/>
        </authorList>
    </citation>
    <scope>NUCLEOTIDE SEQUENCE [LARGE SCALE GENOMIC DNA]</scope>
    <source>
        <strain evidence="2">JMC-PN-2008</strain>
    </source>
</reference>
<accession>A0AAN8AJZ3</accession>
<evidence type="ECO:0000313" key="3">
    <source>
        <dbReference type="Proteomes" id="UP001346869"/>
    </source>
</evidence>
<name>A0AAN8AJZ3_ELEMC</name>
<dbReference type="EMBL" id="JAUZQC010000012">
    <property type="protein sequence ID" value="KAK5862738.1"/>
    <property type="molecule type" value="Genomic_DNA"/>
</dbReference>
<organism evidence="2 3">
    <name type="scientific">Eleginops maclovinus</name>
    <name type="common">Patagonian blennie</name>
    <name type="synonym">Eleginus maclovinus</name>
    <dbReference type="NCBI Taxonomy" id="56733"/>
    <lineage>
        <taxon>Eukaryota</taxon>
        <taxon>Metazoa</taxon>
        <taxon>Chordata</taxon>
        <taxon>Craniata</taxon>
        <taxon>Vertebrata</taxon>
        <taxon>Euteleostomi</taxon>
        <taxon>Actinopterygii</taxon>
        <taxon>Neopterygii</taxon>
        <taxon>Teleostei</taxon>
        <taxon>Neoteleostei</taxon>
        <taxon>Acanthomorphata</taxon>
        <taxon>Eupercaria</taxon>
        <taxon>Perciformes</taxon>
        <taxon>Notothenioidei</taxon>
        <taxon>Eleginopidae</taxon>
        <taxon>Eleginops</taxon>
    </lineage>
</organism>
<dbReference type="AlphaFoldDB" id="A0AAN8AJZ3"/>